<accession>A0ABY9WRQ0</accession>
<dbReference type="GO" id="GO:0016787">
    <property type="term" value="F:hydrolase activity"/>
    <property type="evidence" value="ECO:0007669"/>
    <property type="project" value="UniProtKB-KW"/>
</dbReference>
<evidence type="ECO:0000256" key="2">
    <source>
        <dbReference type="ARBA" id="ARBA00023098"/>
    </source>
</evidence>
<evidence type="ECO:0000256" key="1">
    <source>
        <dbReference type="ARBA" id="ARBA00022963"/>
    </source>
</evidence>
<dbReference type="RefSeq" id="WP_395822845.1">
    <property type="nucleotide sequence ID" value="NZ_CP043494.1"/>
</dbReference>
<proteinExistence type="predicted"/>
<keyword evidence="2" id="KW-0443">Lipid metabolism</keyword>
<protein>
    <submittedName>
        <fullName evidence="4">Alpha/beta fold hydrolase</fullName>
    </submittedName>
</protein>
<organism evidence="4 5">
    <name type="scientific">Archangium minus</name>
    <dbReference type="NCBI Taxonomy" id="83450"/>
    <lineage>
        <taxon>Bacteria</taxon>
        <taxon>Pseudomonadati</taxon>
        <taxon>Myxococcota</taxon>
        <taxon>Myxococcia</taxon>
        <taxon>Myxococcales</taxon>
        <taxon>Cystobacterineae</taxon>
        <taxon>Archangiaceae</taxon>
        <taxon>Archangium</taxon>
    </lineage>
</organism>
<sequence length="368" mass="40101">MRVFPLCVAQLPVFPLLLLLTLLVTGCVTSPGLRAAPHAESLRIQTADGWSLAMRRIPPEGPARGRPVLLVPGLASSDVSLLLEPDHSLAGWLAAHGREVWTVSVRGTGESDRTDAAAGRMPGYGLDTLWREDFRAALRTVRQRTRSEQVDVVAYSLGALLLYAYLAEDGEGVGAAVVMAGPTRLDQSSLWLLGLTELGARLVSRENTLDLGLLSSLTAPVQAWLRGNPVERFVFNTRNTPRERWRRFASSVFGELSGGVVEDFARMSRTGRFTNREGTQDYREGLARVRVPVLVMAGEGDELASVRAVHDGYLALGGPKAWRLLGTQTGLSEDYSHVDLLLGDRAPLEVWTPLLEFLERAAAGRVTQ</sequence>
<evidence type="ECO:0000313" key="4">
    <source>
        <dbReference type="EMBL" id="WNG46450.1"/>
    </source>
</evidence>
<dbReference type="Gene3D" id="3.40.50.1820">
    <property type="entry name" value="alpha/beta hydrolase"/>
    <property type="match status" value="1"/>
</dbReference>
<dbReference type="SUPFAM" id="SSF53474">
    <property type="entry name" value="alpha/beta-Hydrolases"/>
    <property type="match status" value="1"/>
</dbReference>
<dbReference type="InterPro" id="IPR029058">
    <property type="entry name" value="AB_hydrolase_fold"/>
</dbReference>
<dbReference type="EMBL" id="CP043494">
    <property type="protein sequence ID" value="WNG46450.1"/>
    <property type="molecule type" value="Genomic_DNA"/>
</dbReference>
<dbReference type="PANTHER" id="PTHR11005">
    <property type="entry name" value="LYSOSOMAL ACID LIPASE-RELATED"/>
    <property type="match status" value="1"/>
</dbReference>
<gene>
    <name evidence="4" type="ORF">F0U60_21790</name>
</gene>
<dbReference type="PROSITE" id="PS51257">
    <property type="entry name" value="PROKAR_LIPOPROTEIN"/>
    <property type="match status" value="1"/>
</dbReference>
<evidence type="ECO:0000259" key="3">
    <source>
        <dbReference type="Pfam" id="PF00561"/>
    </source>
</evidence>
<feature type="domain" description="AB hydrolase-1" evidence="3">
    <location>
        <begin position="67"/>
        <end position="306"/>
    </location>
</feature>
<dbReference type="InterPro" id="IPR000073">
    <property type="entry name" value="AB_hydrolase_1"/>
</dbReference>
<name>A0ABY9WRQ0_9BACT</name>
<keyword evidence="1" id="KW-0442">Lipid degradation</keyword>
<evidence type="ECO:0000313" key="5">
    <source>
        <dbReference type="Proteomes" id="UP001611383"/>
    </source>
</evidence>
<dbReference type="Proteomes" id="UP001611383">
    <property type="component" value="Chromosome"/>
</dbReference>
<keyword evidence="5" id="KW-1185">Reference proteome</keyword>
<reference evidence="4 5" key="1">
    <citation type="submission" date="2019-08" db="EMBL/GenBank/DDBJ databases">
        <title>Archangium and Cystobacter genomes.</title>
        <authorList>
            <person name="Chen I.-C.K."/>
            <person name="Wielgoss S."/>
        </authorList>
    </citation>
    <scope>NUCLEOTIDE SEQUENCE [LARGE SCALE GENOMIC DNA]</scope>
    <source>
        <strain evidence="4 5">Cbm 6</strain>
    </source>
</reference>
<keyword evidence="4" id="KW-0378">Hydrolase</keyword>
<dbReference type="Pfam" id="PF00561">
    <property type="entry name" value="Abhydrolase_1"/>
    <property type="match status" value="1"/>
</dbReference>